<keyword evidence="4" id="KW-1185">Reference proteome</keyword>
<feature type="coiled-coil region" evidence="1">
    <location>
        <begin position="157"/>
        <end position="211"/>
    </location>
</feature>
<feature type="region of interest" description="Disordered" evidence="2">
    <location>
        <begin position="424"/>
        <end position="476"/>
    </location>
</feature>
<accession>A0AAD6T398</accession>
<reference evidence="3" key="1">
    <citation type="submission" date="2023-03" db="EMBL/GenBank/DDBJ databases">
        <title>Massive genome expansion in bonnet fungi (Mycena s.s.) driven by repeated elements and novel gene families across ecological guilds.</title>
        <authorList>
            <consortium name="Lawrence Berkeley National Laboratory"/>
            <person name="Harder C.B."/>
            <person name="Miyauchi S."/>
            <person name="Viragh M."/>
            <person name="Kuo A."/>
            <person name="Thoen E."/>
            <person name="Andreopoulos B."/>
            <person name="Lu D."/>
            <person name="Skrede I."/>
            <person name="Drula E."/>
            <person name="Henrissat B."/>
            <person name="Morin E."/>
            <person name="Kohler A."/>
            <person name="Barry K."/>
            <person name="LaButti K."/>
            <person name="Morin E."/>
            <person name="Salamov A."/>
            <person name="Lipzen A."/>
            <person name="Mereny Z."/>
            <person name="Hegedus B."/>
            <person name="Baldrian P."/>
            <person name="Stursova M."/>
            <person name="Weitz H."/>
            <person name="Taylor A."/>
            <person name="Grigoriev I.V."/>
            <person name="Nagy L.G."/>
            <person name="Martin F."/>
            <person name="Kauserud H."/>
        </authorList>
    </citation>
    <scope>NUCLEOTIDE SEQUENCE</scope>
    <source>
        <strain evidence="3">CBHHK200</strain>
    </source>
</reference>
<keyword evidence="1" id="KW-0175">Coiled coil</keyword>
<proteinExistence type="predicted"/>
<feature type="compositionally biased region" description="Acidic residues" evidence="2">
    <location>
        <begin position="396"/>
        <end position="408"/>
    </location>
</feature>
<dbReference type="EMBL" id="JARJCM010000039">
    <property type="protein sequence ID" value="KAJ7037098.1"/>
    <property type="molecule type" value="Genomic_DNA"/>
</dbReference>
<sequence>MPAPSWTTPAQFDLLSAHMADYIVRQAQKKVHKFWPIIWETFFRDHPVDGMLGIDKATATPEEWQTLQNAILAKKEQIKSWFRYQHRKATRGRASAARAAQSSLGNALFNAKPARRRVHRATEIFQKRNRDLVAQELSNRGHDELNEEHMAVDGKDLEAQEERTREARGERMRMRNEVVKELFAEAPEWEREEIEEEIRAERESLTQVGEQSSMGVSSQQRQIAIDESGDVMETVLKTLGEKTGWFSFAIWGGPNPRHDGELSLKCAVYGNTPAGNDFIAQHANYDEGISLPFQQFLQRCFLNGAVRPPIQPPADATALDGLITMTAGEEAPLPAEKPAEKPAKKPSKQASGKAAPKQMRKPKRAVPPAAPNPTFSAATLAPAVATTGPAPTPEASAEDSVGDGTDLLDEDTWLSSENLGAMADVFNSPTQPLPSSSPSTLRPGSLTLSTDVDRWPEGMSAPTSPRTAGRAAAAERGGLESTATYGPAVIDPALMHVHGTPPPPLRPRGCFTGAAFAPNRAPGDGEARRLHICVRLGVRGSEGQGSSSKSALPTLFDTYREITTTSPIRAFHDQEAYRRGVAARPRADIFALSTTPRPVFTPPRDAASGFFTSSSSSAPTPFTASSSSSSTSPSSTTLPPFVLPASSTPAAPAAPSPSVPTPSAPAPKPAVYNSRPMANLTKVAAKAAKAAVLGNTAAVVVANAAKKRGRKPRAVLTDITNAIADTPLPSSAAIEVPPVPEPSASGRTRGGAAGSSAPVGGNIQLCVAHPGGVRETLRREKEAGKRAKEREEREAEERRLASRMHNPDGNHDLVCVPAPRRSGRESKVPARPDEGYAEKVVSSTRGELGRRQGPHGLQIVPRGKRGNTAAAAPKTRTATTKTEQNPSASAARARGRK</sequence>
<feature type="compositionally biased region" description="Low complexity" evidence="2">
    <location>
        <begin position="428"/>
        <end position="450"/>
    </location>
</feature>
<dbReference type="Proteomes" id="UP001218188">
    <property type="component" value="Unassembled WGS sequence"/>
</dbReference>
<feature type="region of interest" description="Disordered" evidence="2">
    <location>
        <begin position="777"/>
        <end position="897"/>
    </location>
</feature>
<gene>
    <name evidence="3" type="ORF">C8F04DRAFT_1257328</name>
</gene>
<evidence type="ECO:0000256" key="1">
    <source>
        <dbReference type="SAM" id="Coils"/>
    </source>
</evidence>
<evidence type="ECO:0000313" key="4">
    <source>
        <dbReference type="Proteomes" id="UP001218188"/>
    </source>
</evidence>
<feature type="compositionally biased region" description="Low complexity" evidence="2">
    <location>
        <begin position="461"/>
        <end position="476"/>
    </location>
</feature>
<feature type="compositionally biased region" description="Low complexity" evidence="2">
    <location>
        <begin position="611"/>
        <end position="651"/>
    </location>
</feature>
<feature type="region of interest" description="Disordered" evidence="2">
    <location>
        <begin position="731"/>
        <end position="757"/>
    </location>
</feature>
<feature type="compositionally biased region" description="Low complexity" evidence="2">
    <location>
        <begin position="348"/>
        <end position="357"/>
    </location>
</feature>
<feature type="compositionally biased region" description="Low complexity" evidence="2">
    <location>
        <begin position="868"/>
        <end position="882"/>
    </location>
</feature>
<feature type="region of interest" description="Disordered" evidence="2">
    <location>
        <begin position="611"/>
        <end position="670"/>
    </location>
</feature>
<feature type="compositionally biased region" description="Basic and acidic residues" evidence="2">
    <location>
        <begin position="777"/>
        <end position="811"/>
    </location>
</feature>
<organism evidence="3 4">
    <name type="scientific">Mycena alexandri</name>
    <dbReference type="NCBI Taxonomy" id="1745969"/>
    <lineage>
        <taxon>Eukaryota</taxon>
        <taxon>Fungi</taxon>
        <taxon>Dikarya</taxon>
        <taxon>Basidiomycota</taxon>
        <taxon>Agaricomycotina</taxon>
        <taxon>Agaricomycetes</taxon>
        <taxon>Agaricomycetidae</taxon>
        <taxon>Agaricales</taxon>
        <taxon>Marasmiineae</taxon>
        <taxon>Mycenaceae</taxon>
        <taxon>Mycena</taxon>
    </lineage>
</organism>
<comment type="caution">
    <text evidence="3">The sequence shown here is derived from an EMBL/GenBank/DDBJ whole genome shotgun (WGS) entry which is preliminary data.</text>
</comment>
<feature type="compositionally biased region" description="Pro residues" evidence="2">
    <location>
        <begin position="652"/>
        <end position="668"/>
    </location>
</feature>
<name>A0AAD6T398_9AGAR</name>
<feature type="compositionally biased region" description="Basic and acidic residues" evidence="2">
    <location>
        <begin position="822"/>
        <end position="837"/>
    </location>
</feature>
<dbReference type="AlphaFoldDB" id="A0AAD6T398"/>
<feature type="compositionally biased region" description="Low complexity" evidence="2">
    <location>
        <begin position="377"/>
        <end position="395"/>
    </location>
</feature>
<evidence type="ECO:0000256" key="2">
    <source>
        <dbReference type="SAM" id="MobiDB-lite"/>
    </source>
</evidence>
<evidence type="ECO:0000313" key="3">
    <source>
        <dbReference type="EMBL" id="KAJ7037098.1"/>
    </source>
</evidence>
<feature type="region of interest" description="Disordered" evidence="2">
    <location>
        <begin position="331"/>
        <end position="408"/>
    </location>
</feature>
<protein>
    <submittedName>
        <fullName evidence="3">Uncharacterized protein</fullName>
    </submittedName>
</protein>